<accession>U7V8Z4</accession>
<keyword evidence="5" id="KW-1185">Reference proteome</keyword>
<dbReference type="RefSeq" id="WP_023051650.1">
    <property type="nucleotide sequence ID" value="NZ_CP173070.2"/>
</dbReference>
<sequence length="237" mass="27434">MTNINEKSITTWQLLNILQVCDSAFPIGSFNHSYGMETYLRENVICDAHTFNRWLTMFFENQYLYNEGLAIKLIYEKLKKNEKNEVWDIDQLLTVQNVAMESREGAKLVAYRKLDVVLELFEIDLLKEYKKRIEENRSFGNPAVVFAILMYYLNVEKDVAIVAYGYSVASTLVQSAVRAIPLGQKDGQRVLQNSLSTLESVREEINKLSIDDLGYNIPGFEISQMNHEILTFRLFMS</sequence>
<keyword evidence="1 3" id="KW-0996">Nickel insertion</keyword>
<dbReference type="HAMAP" id="MF_01385">
    <property type="entry name" value="UreF"/>
    <property type="match status" value="1"/>
</dbReference>
<evidence type="ECO:0000313" key="4">
    <source>
        <dbReference type="EMBL" id="ERT67986.1"/>
    </source>
</evidence>
<dbReference type="STRING" id="1319815.HMPREF0202_02118"/>
<dbReference type="Gene3D" id="1.10.4190.10">
    <property type="entry name" value="Urease accessory protein UreF"/>
    <property type="match status" value="1"/>
</dbReference>
<comment type="similarity">
    <text evidence="3">Belongs to the UreF family.</text>
</comment>
<dbReference type="Pfam" id="PF01730">
    <property type="entry name" value="UreF"/>
    <property type="match status" value="1"/>
</dbReference>
<keyword evidence="3" id="KW-0963">Cytoplasm</keyword>
<dbReference type="PIRSF" id="PIRSF009467">
    <property type="entry name" value="Ureas_acces_UreF"/>
    <property type="match status" value="1"/>
</dbReference>
<comment type="caution">
    <text evidence="4">The sequence shown here is derived from an EMBL/GenBank/DDBJ whole genome shotgun (WGS) entry which is preliminary data.</text>
</comment>
<organism evidence="4 5">
    <name type="scientific">Cetobacterium somerae ATCC BAA-474</name>
    <dbReference type="NCBI Taxonomy" id="1319815"/>
    <lineage>
        <taxon>Bacteria</taxon>
        <taxon>Fusobacteriati</taxon>
        <taxon>Fusobacteriota</taxon>
        <taxon>Fusobacteriia</taxon>
        <taxon>Fusobacteriales</taxon>
        <taxon>Fusobacteriaceae</taxon>
        <taxon>Cetobacterium</taxon>
    </lineage>
</organism>
<evidence type="ECO:0000256" key="1">
    <source>
        <dbReference type="ARBA" id="ARBA00022988"/>
    </source>
</evidence>
<keyword evidence="2 3" id="KW-0143">Chaperone</keyword>
<evidence type="ECO:0000256" key="3">
    <source>
        <dbReference type="HAMAP-Rule" id="MF_01385"/>
    </source>
</evidence>
<dbReference type="InterPro" id="IPR002639">
    <property type="entry name" value="UreF"/>
</dbReference>
<name>U7V8Z4_9FUSO</name>
<protein>
    <recommendedName>
        <fullName evidence="3">Urease accessory protein UreF</fullName>
    </recommendedName>
</protein>
<dbReference type="GO" id="GO:0005737">
    <property type="term" value="C:cytoplasm"/>
    <property type="evidence" value="ECO:0007669"/>
    <property type="project" value="UniProtKB-SubCell"/>
</dbReference>
<gene>
    <name evidence="3" type="primary">ureF</name>
    <name evidence="4" type="ORF">HMPREF0202_02118</name>
</gene>
<dbReference type="PANTHER" id="PTHR33620:SF1">
    <property type="entry name" value="UREASE ACCESSORY PROTEIN F"/>
    <property type="match status" value="1"/>
</dbReference>
<dbReference type="InterPro" id="IPR038277">
    <property type="entry name" value="UreF_sf"/>
</dbReference>
<dbReference type="AlphaFoldDB" id="U7V8Z4"/>
<dbReference type="eggNOG" id="COG0830">
    <property type="taxonomic scope" value="Bacteria"/>
</dbReference>
<dbReference type="HOGENOM" id="CLU_049215_4_2_0"/>
<evidence type="ECO:0000313" key="5">
    <source>
        <dbReference type="Proteomes" id="UP000017081"/>
    </source>
</evidence>
<proteinExistence type="inferred from homology"/>
<evidence type="ECO:0000256" key="2">
    <source>
        <dbReference type="ARBA" id="ARBA00023186"/>
    </source>
</evidence>
<comment type="subunit">
    <text evidence="3">UreD, UreF and UreG form a complex that acts as a GTP-hydrolysis-dependent molecular chaperone, activating the urease apoprotein by helping to assemble the nickel containing metallocenter of UreC. The UreE protein probably delivers the nickel.</text>
</comment>
<dbReference type="EMBL" id="AXZF01000093">
    <property type="protein sequence ID" value="ERT67986.1"/>
    <property type="molecule type" value="Genomic_DNA"/>
</dbReference>
<dbReference type="PANTHER" id="PTHR33620">
    <property type="entry name" value="UREASE ACCESSORY PROTEIN F"/>
    <property type="match status" value="1"/>
</dbReference>
<comment type="function">
    <text evidence="3">Required for maturation of urease via the functional incorporation of the urease nickel metallocenter.</text>
</comment>
<reference evidence="4 5" key="1">
    <citation type="submission" date="2013-08" db="EMBL/GenBank/DDBJ databases">
        <authorList>
            <person name="Weinstock G."/>
            <person name="Sodergren E."/>
            <person name="Wylie T."/>
            <person name="Fulton L."/>
            <person name="Fulton R."/>
            <person name="Fronick C."/>
            <person name="O'Laughlin M."/>
            <person name="Godfrey J."/>
            <person name="Miner T."/>
            <person name="Herter B."/>
            <person name="Appelbaum E."/>
            <person name="Cordes M."/>
            <person name="Lek S."/>
            <person name="Wollam A."/>
            <person name="Pepin K.H."/>
            <person name="Palsikar V.B."/>
            <person name="Mitreva M."/>
            <person name="Wilson R.K."/>
        </authorList>
    </citation>
    <scope>NUCLEOTIDE SEQUENCE [LARGE SCALE GENOMIC DNA]</scope>
    <source>
        <strain evidence="4 5">ATCC BAA-474</strain>
    </source>
</reference>
<dbReference type="Proteomes" id="UP000017081">
    <property type="component" value="Unassembled WGS sequence"/>
</dbReference>
<comment type="subcellular location">
    <subcellularLocation>
        <location evidence="3">Cytoplasm</location>
    </subcellularLocation>
</comment>
<dbReference type="GO" id="GO:0016151">
    <property type="term" value="F:nickel cation binding"/>
    <property type="evidence" value="ECO:0007669"/>
    <property type="project" value="UniProtKB-UniRule"/>
</dbReference>